<evidence type="ECO:0000313" key="1">
    <source>
        <dbReference type="EMBL" id="JAT23270.1"/>
    </source>
</evidence>
<organism evidence="1">
    <name type="scientific">Graphocephala atropunctata</name>
    <dbReference type="NCBI Taxonomy" id="36148"/>
    <lineage>
        <taxon>Eukaryota</taxon>
        <taxon>Metazoa</taxon>
        <taxon>Ecdysozoa</taxon>
        <taxon>Arthropoda</taxon>
        <taxon>Hexapoda</taxon>
        <taxon>Insecta</taxon>
        <taxon>Pterygota</taxon>
        <taxon>Neoptera</taxon>
        <taxon>Paraneoptera</taxon>
        <taxon>Hemiptera</taxon>
        <taxon>Auchenorrhyncha</taxon>
        <taxon>Membracoidea</taxon>
        <taxon>Cicadellidae</taxon>
        <taxon>Cicadellinae</taxon>
        <taxon>Cicadellini</taxon>
        <taxon>Graphocephala</taxon>
    </lineage>
</organism>
<dbReference type="EMBL" id="GEBQ01016707">
    <property type="protein sequence ID" value="JAT23270.1"/>
    <property type="molecule type" value="Transcribed_RNA"/>
</dbReference>
<protein>
    <recommendedName>
        <fullName evidence="2">Endonuclease/exonuclease/phosphatase domain-containing protein</fullName>
    </recommendedName>
</protein>
<evidence type="ECO:0008006" key="2">
    <source>
        <dbReference type="Google" id="ProtNLM"/>
    </source>
</evidence>
<dbReference type="AlphaFoldDB" id="A0A1B6LI07"/>
<gene>
    <name evidence="1" type="ORF">g.1541</name>
</gene>
<dbReference type="Gene3D" id="3.60.10.10">
    <property type="entry name" value="Endonuclease/exonuclease/phosphatase"/>
    <property type="match status" value="1"/>
</dbReference>
<name>A0A1B6LI07_9HEMI</name>
<reference evidence="1" key="1">
    <citation type="submission" date="2015-11" db="EMBL/GenBank/DDBJ databases">
        <title>De novo transcriptome assembly of four potential Pierce s Disease insect vectors from Arizona vineyards.</title>
        <authorList>
            <person name="Tassone E.E."/>
        </authorList>
    </citation>
    <scope>NUCLEOTIDE SEQUENCE</scope>
</reference>
<dbReference type="InterPro" id="IPR036691">
    <property type="entry name" value="Endo/exonu/phosph_ase_sf"/>
</dbReference>
<accession>A0A1B6LI07</accession>
<sequence length="118" mass="13158">MGLNISYTDIISSGQDARSCLTISTRLKWSPVLEFCSWDLMAVTIAVHGSAQPLIISSAYLPYNKAELPPLREVYALVDHAARLQEDILIGCVANSHNKHYWRPLKNEANGRGSFLQE</sequence>
<proteinExistence type="predicted"/>